<name>A0A432ZLG7_9GAMM</name>
<evidence type="ECO:0000259" key="1">
    <source>
        <dbReference type="Pfam" id="PF00561"/>
    </source>
</evidence>
<organism evidence="2 3">
    <name type="scientific">Idiomarina tyrosinivorans</name>
    <dbReference type="NCBI Taxonomy" id="1445662"/>
    <lineage>
        <taxon>Bacteria</taxon>
        <taxon>Pseudomonadati</taxon>
        <taxon>Pseudomonadota</taxon>
        <taxon>Gammaproteobacteria</taxon>
        <taxon>Alteromonadales</taxon>
        <taxon>Idiomarinaceae</taxon>
        <taxon>Idiomarina</taxon>
    </lineage>
</organism>
<dbReference type="GO" id="GO:0016020">
    <property type="term" value="C:membrane"/>
    <property type="evidence" value="ECO:0007669"/>
    <property type="project" value="TreeGrafter"/>
</dbReference>
<comment type="caution">
    <text evidence="2">The sequence shown here is derived from an EMBL/GenBank/DDBJ whole genome shotgun (WGS) entry which is preliminary data.</text>
</comment>
<dbReference type="Pfam" id="PF00561">
    <property type="entry name" value="Abhydrolase_1"/>
    <property type="match status" value="1"/>
</dbReference>
<dbReference type="GO" id="GO:0016787">
    <property type="term" value="F:hydrolase activity"/>
    <property type="evidence" value="ECO:0007669"/>
    <property type="project" value="UniProtKB-KW"/>
</dbReference>
<dbReference type="Proteomes" id="UP000287996">
    <property type="component" value="Unassembled WGS sequence"/>
</dbReference>
<dbReference type="InterPro" id="IPR050266">
    <property type="entry name" value="AB_hydrolase_sf"/>
</dbReference>
<dbReference type="SUPFAM" id="SSF53474">
    <property type="entry name" value="alpha/beta-Hydrolases"/>
    <property type="match status" value="1"/>
</dbReference>
<dbReference type="RefSeq" id="WP_126842526.1">
    <property type="nucleotide sequence ID" value="NZ_PIQH01000010.1"/>
</dbReference>
<reference evidence="2 3" key="1">
    <citation type="journal article" date="2011" name="Front. Microbiol.">
        <title>Genomic signatures of strain selection and enhancement in Bacillus atrophaeus var. globigii, a historical biowarfare simulant.</title>
        <authorList>
            <person name="Gibbons H.S."/>
            <person name="Broomall S.M."/>
            <person name="McNew L.A."/>
            <person name="Daligault H."/>
            <person name="Chapman C."/>
            <person name="Bruce D."/>
            <person name="Karavis M."/>
            <person name="Krepps M."/>
            <person name="McGregor P.A."/>
            <person name="Hong C."/>
            <person name="Park K.H."/>
            <person name="Akmal A."/>
            <person name="Feldman A."/>
            <person name="Lin J.S."/>
            <person name="Chang W.E."/>
            <person name="Higgs B.W."/>
            <person name="Demirev P."/>
            <person name="Lindquist J."/>
            <person name="Liem A."/>
            <person name="Fochler E."/>
            <person name="Read T.D."/>
            <person name="Tapia R."/>
            <person name="Johnson S."/>
            <person name="Bishop-Lilly K.A."/>
            <person name="Detter C."/>
            <person name="Han C."/>
            <person name="Sozhamannan S."/>
            <person name="Rosenzweig C.N."/>
            <person name="Skowronski E.W."/>
        </authorList>
    </citation>
    <scope>NUCLEOTIDE SEQUENCE [LARGE SCALE GENOMIC DNA]</scope>
    <source>
        <strain evidence="2 3">CC-PW-9</strain>
    </source>
</reference>
<sequence>MDAKYESALAHATALEWQLPWGKLRGLSWGKPSDTPIVALHGWLDNANSFLPLASEWQADEQQLIAIDWPGHGHSDHRPAGAHYHFVDYVYDLWWLIKQQGWQPYLLGHSMGGFIAQVTTALLPKAVQRLWTVEAFGLLIAEERDALKQLSNSFRHRQQFEGASARQPASYAQAVAARAKKADFAESLVELLVQRGLQQQGDKIRWRADPRVRVHSPYRMKAEDVETILPGIQCPMTVILGDSGFTELQQALSRWRGLVPQLQQLSWGGGHHVHMQQPQKLAAQLLADINADD</sequence>
<keyword evidence="2" id="KW-0378">Hydrolase</keyword>
<accession>A0A432ZLG7</accession>
<proteinExistence type="predicted"/>
<dbReference type="Gene3D" id="3.40.50.1820">
    <property type="entry name" value="alpha/beta hydrolase"/>
    <property type="match status" value="1"/>
</dbReference>
<protein>
    <submittedName>
        <fullName evidence="2">Alpha/beta hydrolase</fullName>
    </submittedName>
</protein>
<dbReference type="InterPro" id="IPR029058">
    <property type="entry name" value="AB_hydrolase_fold"/>
</dbReference>
<dbReference type="OrthoDB" id="149912at2"/>
<evidence type="ECO:0000313" key="3">
    <source>
        <dbReference type="Proteomes" id="UP000287996"/>
    </source>
</evidence>
<gene>
    <name evidence="2" type="ORF">CWI84_10405</name>
</gene>
<dbReference type="AlphaFoldDB" id="A0A432ZLG7"/>
<feature type="domain" description="AB hydrolase-1" evidence="1">
    <location>
        <begin position="36"/>
        <end position="277"/>
    </location>
</feature>
<dbReference type="PANTHER" id="PTHR43798">
    <property type="entry name" value="MONOACYLGLYCEROL LIPASE"/>
    <property type="match status" value="1"/>
</dbReference>
<dbReference type="PANTHER" id="PTHR43798:SF33">
    <property type="entry name" value="HYDROLASE, PUTATIVE (AFU_ORTHOLOGUE AFUA_2G14860)-RELATED"/>
    <property type="match status" value="1"/>
</dbReference>
<dbReference type="EMBL" id="PIQH01000010">
    <property type="protein sequence ID" value="RUO78744.1"/>
    <property type="molecule type" value="Genomic_DNA"/>
</dbReference>
<evidence type="ECO:0000313" key="2">
    <source>
        <dbReference type="EMBL" id="RUO78744.1"/>
    </source>
</evidence>
<keyword evidence="3" id="KW-1185">Reference proteome</keyword>
<dbReference type="InterPro" id="IPR000073">
    <property type="entry name" value="AB_hydrolase_1"/>
</dbReference>